<evidence type="ECO:0008006" key="3">
    <source>
        <dbReference type="Google" id="ProtNLM"/>
    </source>
</evidence>
<dbReference type="Proteomes" id="UP001254608">
    <property type="component" value="Unassembled WGS sequence"/>
</dbReference>
<protein>
    <recommendedName>
        <fullName evidence="3">DUF2336 domain-containing protein</fullName>
    </recommendedName>
</protein>
<accession>A0ABU2WD63</accession>
<sequence>MSLQQVEANRIAALLKVPATELSFLQDCAPAELTRLRKRITAAGIERHRRSFERLSRASGLMPVPIAARIAQDVLGPEIVAQLTPYMPVERSVKVAQQMSIGFQADVSVHMVPQASSDLLAALPHELRRAVTRELLARGEYAVMGTVVDFLPEPVIADLAQEIEDPEALLETTGYVEDKSRLGRVVSNFSDERIDELLRSAAQGGRMAVLCELVAAIGDAPRRRLAPILASADPAVQAEWRKVWSELKLGRDPLLE</sequence>
<evidence type="ECO:0000313" key="1">
    <source>
        <dbReference type="EMBL" id="MDT0495821.1"/>
    </source>
</evidence>
<keyword evidence="2" id="KW-1185">Reference proteome</keyword>
<dbReference type="RefSeq" id="WP_311363215.1">
    <property type="nucleotide sequence ID" value="NZ_JAVRIC010000001.1"/>
</dbReference>
<evidence type="ECO:0000313" key="2">
    <source>
        <dbReference type="Proteomes" id="UP001254608"/>
    </source>
</evidence>
<organism evidence="1 2">
    <name type="scientific">Banduia mediterranea</name>
    <dbReference type="NCBI Taxonomy" id="3075609"/>
    <lineage>
        <taxon>Bacteria</taxon>
        <taxon>Pseudomonadati</taxon>
        <taxon>Pseudomonadota</taxon>
        <taxon>Gammaproteobacteria</taxon>
        <taxon>Nevskiales</taxon>
        <taxon>Algiphilaceae</taxon>
        <taxon>Banduia</taxon>
    </lineage>
</organism>
<dbReference type="EMBL" id="JAVRIC010000001">
    <property type="protein sequence ID" value="MDT0495821.1"/>
    <property type="molecule type" value="Genomic_DNA"/>
</dbReference>
<gene>
    <name evidence="1" type="ORF">RM530_00360</name>
</gene>
<proteinExistence type="predicted"/>
<name>A0ABU2WD63_9GAMM</name>
<reference evidence="1 2" key="1">
    <citation type="submission" date="2023-09" db="EMBL/GenBank/DDBJ databases">
        <authorList>
            <person name="Rey-Velasco X."/>
        </authorList>
    </citation>
    <scope>NUCLEOTIDE SEQUENCE [LARGE SCALE GENOMIC DNA]</scope>
    <source>
        <strain evidence="1 2">W345</strain>
    </source>
</reference>
<comment type="caution">
    <text evidence="1">The sequence shown here is derived from an EMBL/GenBank/DDBJ whole genome shotgun (WGS) entry which is preliminary data.</text>
</comment>